<feature type="transmembrane region" description="Helical" evidence="1">
    <location>
        <begin position="224"/>
        <end position="248"/>
    </location>
</feature>
<gene>
    <name evidence="2" type="ORF">PCOL08062_LOCUS4244</name>
</gene>
<feature type="transmembrane region" description="Helical" evidence="1">
    <location>
        <begin position="188"/>
        <end position="212"/>
    </location>
</feature>
<name>A0A7R9XYD2_9VIRI</name>
<keyword evidence="1" id="KW-1133">Transmembrane helix</keyword>
<keyword evidence="1" id="KW-0812">Transmembrane</keyword>
<keyword evidence="1" id="KW-0472">Membrane</keyword>
<evidence type="ECO:0000313" key="2">
    <source>
        <dbReference type="EMBL" id="CAD8235660.1"/>
    </source>
</evidence>
<dbReference type="EMBL" id="HBDZ01005530">
    <property type="protein sequence ID" value="CAD8235660.1"/>
    <property type="molecule type" value="Transcribed_RNA"/>
</dbReference>
<sequence length="296" mass="32016">MAPQHHPPQRVRGPWRRCARGQLLPRGGGRVGGTAAVCDPPLAMASLRALYSATAPGSPRAAVVTPEHYMGAAGELLALMCATCWAVTGVFRPGLVADNPLRDRLGYNTVCVGFDTQPARALALPFVTLIAFHNMRYCELDTLRARLELVAGRSTRAKVRATAWGNGLYFAGSAVLGLFLVVSPFEDLWVHFWSFMLVVVLRWFSVAANFYEGGGVATCTRAQLAFLASYTSCTALIPVLATLDFAAYDSRVGGMQTPPVPALVLASLDYAWFVLTALTKEYLPAQPSIQATWELH</sequence>
<accession>A0A7R9XYD2</accession>
<feature type="transmembrane region" description="Helical" evidence="1">
    <location>
        <begin position="163"/>
        <end position="182"/>
    </location>
</feature>
<organism evidence="2">
    <name type="scientific">Prasinoderma coloniale</name>
    <dbReference type="NCBI Taxonomy" id="156133"/>
    <lineage>
        <taxon>Eukaryota</taxon>
        <taxon>Viridiplantae</taxon>
        <taxon>Prasinodermophyta</taxon>
        <taxon>Prasinodermophyceae</taxon>
        <taxon>Prasinodermales</taxon>
        <taxon>Prasinodermaceae</taxon>
        <taxon>Prasinoderma</taxon>
    </lineage>
</organism>
<protein>
    <submittedName>
        <fullName evidence="2">Uncharacterized protein</fullName>
    </submittedName>
</protein>
<reference evidence="2" key="1">
    <citation type="submission" date="2021-01" db="EMBL/GenBank/DDBJ databases">
        <authorList>
            <person name="Corre E."/>
            <person name="Pelletier E."/>
            <person name="Niang G."/>
            <person name="Scheremetjew M."/>
            <person name="Finn R."/>
            <person name="Kale V."/>
            <person name="Holt S."/>
            <person name="Cochrane G."/>
            <person name="Meng A."/>
            <person name="Brown T."/>
            <person name="Cohen L."/>
        </authorList>
    </citation>
    <scope>NUCLEOTIDE SEQUENCE</scope>
    <source>
        <strain evidence="2">CCMP1413</strain>
    </source>
</reference>
<evidence type="ECO:0000256" key="1">
    <source>
        <dbReference type="SAM" id="Phobius"/>
    </source>
</evidence>
<proteinExistence type="predicted"/>
<dbReference type="AlphaFoldDB" id="A0A7R9XYD2"/>